<evidence type="ECO:0000313" key="1">
    <source>
        <dbReference type="EMBL" id="CAE0150217.1"/>
    </source>
</evidence>
<name>A0A7S3C101_9EUKA</name>
<gene>
    <name evidence="1" type="ORF">HERI1096_LOCUS38312</name>
</gene>
<dbReference type="EMBL" id="HBHX01069372">
    <property type="protein sequence ID" value="CAE0150217.1"/>
    <property type="molecule type" value="Transcribed_RNA"/>
</dbReference>
<organism evidence="1">
    <name type="scientific">Haptolina ericina</name>
    <dbReference type="NCBI Taxonomy" id="156174"/>
    <lineage>
        <taxon>Eukaryota</taxon>
        <taxon>Haptista</taxon>
        <taxon>Haptophyta</taxon>
        <taxon>Prymnesiophyceae</taxon>
        <taxon>Prymnesiales</taxon>
        <taxon>Prymnesiaceae</taxon>
        <taxon>Haptolina</taxon>
    </lineage>
</organism>
<accession>A0A7S3C101</accession>
<reference evidence="1" key="1">
    <citation type="submission" date="2021-01" db="EMBL/GenBank/DDBJ databases">
        <authorList>
            <person name="Corre E."/>
            <person name="Pelletier E."/>
            <person name="Niang G."/>
            <person name="Scheremetjew M."/>
            <person name="Finn R."/>
            <person name="Kale V."/>
            <person name="Holt S."/>
            <person name="Cochrane G."/>
            <person name="Meng A."/>
            <person name="Brown T."/>
            <person name="Cohen L."/>
        </authorList>
    </citation>
    <scope>NUCLEOTIDE SEQUENCE</scope>
    <source>
        <strain evidence="1">CCMP281</strain>
    </source>
</reference>
<dbReference type="AlphaFoldDB" id="A0A7S3C101"/>
<proteinExistence type="predicted"/>
<protein>
    <submittedName>
        <fullName evidence="1">Uncharacterized protein</fullName>
    </submittedName>
</protein>
<sequence>MREAGYSKNVPCYHLFTGKADNPKAYLYTATEDFCCISEPGRGELLSAPQSDFMDLMTSQGPYTLATPTEYNDCAADSCILYNMKLPFSEAVTWFWYITTKEGLPVQQGEGGNGGSGIEIWHNYNTSSFKATTHDPSVFEVPNICKSTARRCAFP</sequence>